<dbReference type="Pfam" id="PF10011">
    <property type="entry name" value="DUF2254"/>
    <property type="match status" value="1"/>
</dbReference>
<evidence type="ECO:0000256" key="1">
    <source>
        <dbReference type="SAM" id="Phobius"/>
    </source>
</evidence>
<accession>A0A3D9DXA0</accession>
<dbReference type="AlphaFoldDB" id="A0A3D9DXA0"/>
<protein>
    <submittedName>
        <fullName evidence="2">Putative membrane protein</fullName>
    </submittedName>
</protein>
<dbReference type="Proteomes" id="UP000256334">
    <property type="component" value="Unassembled WGS sequence"/>
</dbReference>
<keyword evidence="3" id="KW-1185">Reference proteome</keyword>
<feature type="transmembrane region" description="Helical" evidence="1">
    <location>
        <begin position="173"/>
        <end position="193"/>
    </location>
</feature>
<keyword evidence="1" id="KW-1133">Transmembrane helix</keyword>
<keyword evidence="1" id="KW-0472">Membrane</keyword>
<sequence>MVLENSGGGFGIFAKRPAGYRHGAARINQRSCSLFMNTSRVLEFINGFRNSIAYLTSLIIAVYVIVGVAAVTLDVKKLPGVLDVLDFDQPDTARTLLATLMAGMISLLVFSFSTVMSVLTQAGSNFSNKLVFGIMTEKRHQQVLGHYLGTILYLLILLLVPAVGDTPDTWRSLAVYLGSAMVINSLAMFVFFIHGTSQSVQINAITQNLLVSTQLSLDRLRKRQASDEYIHQTGEIDLRDGYPVHSRNSGYIQSVNFDALASLARRHDIAIHIGFSFGDFVVKNFPILTVEADSAPGDALIEAILACLQYVEGESTRDHYVNGLTQLMEVAIKALSPGINDPGTARLCIHQMTELMAQRLTLTPCNRRVDDNGRCLISWHEEGIESLMFRIFDPILHYGGEDLSICLSLLKALKTLSNFATAADQRVIQAHADRVIALMAEHFTAPLEIDFIEARLAGGIHRLHLASRLSSRSTST</sequence>
<feature type="transmembrane region" description="Helical" evidence="1">
    <location>
        <begin position="52"/>
        <end position="73"/>
    </location>
</feature>
<name>A0A3D9DXA0_9GAMM</name>
<proteinExistence type="predicted"/>
<feature type="transmembrane region" description="Helical" evidence="1">
    <location>
        <begin position="93"/>
        <end position="122"/>
    </location>
</feature>
<feature type="transmembrane region" description="Helical" evidence="1">
    <location>
        <begin position="143"/>
        <end position="161"/>
    </location>
</feature>
<keyword evidence="1" id="KW-0812">Transmembrane</keyword>
<comment type="caution">
    <text evidence="2">The sequence shown here is derived from an EMBL/GenBank/DDBJ whole genome shotgun (WGS) entry which is preliminary data.</text>
</comment>
<gene>
    <name evidence="2" type="ORF">C8D72_1754</name>
</gene>
<reference evidence="2 3" key="1">
    <citation type="submission" date="2018-07" db="EMBL/GenBank/DDBJ databases">
        <title>Genomic Encyclopedia of Type Strains, Phase IV (KMG-IV): sequencing the most valuable type-strain genomes for metagenomic binning, comparative biology and taxonomic classification.</title>
        <authorList>
            <person name="Goeker M."/>
        </authorList>
    </citation>
    <scope>NUCLEOTIDE SEQUENCE [LARGE SCALE GENOMIC DNA]</scope>
    <source>
        <strain evidence="2 3">DSM 14324</strain>
    </source>
</reference>
<dbReference type="InterPro" id="IPR018723">
    <property type="entry name" value="DUF2254_membrane"/>
</dbReference>
<organism evidence="2 3">
    <name type="scientific">Kushneria indalinina DSM 14324</name>
    <dbReference type="NCBI Taxonomy" id="1122140"/>
    <lineage>
        <taxon>Bacteria</taxon>
        <taxon>Pseudomonadati</taxon>
        <taxon>Pseudomonadota</taxon>
        <taxon>Gammaproteobacteria</taxon>
        <taxon>Oceanospirillales</taxon>
        <taxon>Halomonadaceae</taxon>
        <taxon>Kushneria</taxon>
    </lineage>
</organism>
<evidence type="ECO:0000313" key="3">
    <source>
        <dbReference type="Proteomes" id="UP000256334"/>
    </source>
</evidence>
<evidence type="ECO:0000313" key="2">
    <source>
        <dbReference type="EMBL" id="REC94924.1"/>
    </source>
</evidence>
<dbReference type="EMBL" id="QRDJ01000007">
    <property type="protein sequence ID" value="REC94924.1"/>
    <property type="molecule type" value="Genomic_DNA"/>
</dbReference>